<organism evidence="2 3">
    <name type="scientific">Micromonospora chaiyaphumensis</name>
    <dbReference type="NCBI Taxonomy" id="307119"/>
    <lineage>
        <taxon>Bacteria</taxon>
        <taxon>Bacillati</taxon>
        <taxon>Actinomycetota</taxon>
        <taxon>Actinomycetes</taxon>
        <taxon>Micromonosporales</taxon>
        <taxon>Micromonosporaceae</taxon>
        <taxon>Micromonospora</taxon>
    </lineage>
</organism>
<gene>
    <name evidence="2" type="ORF">GA0070214_11583</name>
</gene>
<feature type="domain" description="SCP2" evidence="1">
    <location>
        <begin position="23"/>
        <end position="105"/>
    </location>
</feature>
<dbReference type="SUPFAM" id="SSF55718">
    <property type="entry name" value="SCP-like"/>
    <property type="match status" value="1"/>
</dbReference>
<dbReference type="InterPro" id="IPR003033">
    <property type="entry name" value="SCP2_sterol-bd_dom"/>
</dbReference>
<evidence type="ECO:0000313" key="2">
    <source>
        <dbReference type="EMBL" id="SCF33135.1"/>
    </source>
</evidence>
<dbReference type="Gene3D" id="3.30.1050.10">
    <property type="entry name" value="SCP2 sterol-binding domain"/>
    <property type="match status" value="1"/>
</dbReference>
<name>A0A1C4ZJQ5_9ACTN</name>
<accession>A0A1C4ZJQ5</accession>
<dbReference type="EMBL" id="FMCS01000015">
    <property type="protein sequence ID" value="SCF33135.1"/>
    <property type="molecule type" value="Genomic_DNA"/>
</dbReference>
<dbReference type="RefSeq" id="WP_091269857.1">
    <property type="nucleotide sequence ID" value="NZ_FMCS01000015.1"/>
</dbReference>
<reference evidence="3" key="1">
    <citation type="submission" date="2016-06" db="EMBL/GenBank/DDBJ databases">
        <authorList>
            <person name="Varghese N."/>
            <person name="Submissions Spin"/>
        </authorList>
    </citation>
    <scope>NUCLEOTIDE SEQUENCE [LARGE SCALE GENOMIC DNA]</scope>
    <source>
        <strain evidence="3">DSM 45246</strain>
    </source>
</reference>
<proteinExistence type="predicted"/>
<protein>
    <submittedName>
        <fullName evidence="2">SCP-2 sterol transfer family protein</fullName>
    </submittedName>
</protein>
<dbReference type="AlphaFoldDB" id="A0A1C4ZJQ5"/>
<dbReference type="Proteomes" id="UP000199629">
    <property type="component" value="Unassembled WGS sequence"/>
</dbReference>
<keyword evidence="3" id="KW-1185">Reference proteome</keyword>
<evidence type="ECO:0000313" key="3">
    <source>
        <dbReference type="Proteomes" id="UP000199629"/>
    </source>
</evidence>
<sequence length="138" mass="15262">MGDEIEAFFGALPARGRAMLPPRVRGTLRVDLVTHGSTDHWYVDLRATDQVVVNRDVRAADAVLTTTPAVFARLVRGESPATAVLLRNEATLVGDARLILAFRRYFPPHGSTRDPREAAQRRALHGSAWRERLRAGPV</sequence>
<dbReference type="InterPro" id="IPR036527">
    <property type="entry name" value="SCP2_sterol-bd_dom_sf"/>
</dbReference>
<evidence type="ECO:0000259" key="1">
    <source>
        <dbReference type="Pfam" id="PF02036"/>
    </source>
</evidence>
<dbReference type="Pfam" id="PF02036">
    <property type="entry name" value="SCP2"/>
    <property type="match status" value="1"/>
</dbReference>